<feature type="compositionally biased region" description="Low complexity" evidence="6">
    <location>
        <begin position="302"/>
        <end position="318"/>
    </location>
</feature>
<feature type="compositionally biased region" description="Acidic residues" evidence="6">
    <location>
        <begin position="386"/>
        <end position="396"/>
    </location>
</feature>
<evidence type="ECO:0000259" key="8">
    <source>
        <dbReference type="Pfam" id="PF00828"/>
    </source>
</evidence>
<feature type="compositionally biased region" description="Acidic residues" evidence="6">
    <location>
        <begin position="579"/>
        <end position="589"/>
    </location>
</feature>
<feature type="compositionally biased region" description="Acidic residues" evidence="6">
    <location>
        <begin position="490"/>
        <end position="500"/>
    </location>
</feature>
<keyword evidence="2 9" id="KW-0689">Ribosomal protein</keyword>
<evidence type="ECO:0000256" key="7">
    <source>
        <dbReference type="SAM" id="Phobius"/>
    </source>
</evidence>
<name>A0A9D1SJJ4_9FIRM</name>
<dbReference type="InterPro" id="IPR013378">
    <property type="entry name" value="InlB-like_B-rpt"/>
</dbReference>
<feature type="compositionally biased region" description="Basic residues" evidence="6">
    <location>
        <begin position="463"/>
        <end position="472"/>
    </location>
</feature>
<keyword evidence="7" id="KW-0472">Membrane</keyword>
<evidence type="ECO:0000256" key="1">
    <source>
        <dbReference type="ARBA" id="ARBA00004196"/>
    </source>
</evidence>
<keyword evidence="7" id="KW-0812">Transmembrane</keyword>
<dbReference type="InterPro" id="IPR036227">
    <property type="entry name" value="Ribosomal_uL15/eL18_sf"/>
</dbReference>
<dbReference type="PANTHER" id="PTHR36135">
    <property type="entry name" value="FIBROUS SHEATH CABYR-BINDING PROTEIN"/>
    <property type="match status" value="1"/>
</dbReference>
<dbReference type="Pfam" id="PF00828">
    <property type="entry name" value="Ribosomal_L27A"/>
    <property type="match status" value="1"/>
</dbReference>
<dbReference type="InterPro" id="IPR021131">
    <property type="entry name" value="Ribosomal_uL15/eL18"/>
</dbReference>
<dbReference type="Proteomes" id="UP000824145">
    <property type="component" value="Unassembled WGS sequence"/>
</dbReference>
<evidence type="ECO:0000313" key="9">
    <source>
        <dbReference type="EMBL" id="HIU62541.1"/>
    </source>
</evidence>
<dbReference type="InterPro" id="IPR043375">
    <property type="entry name" value="FSCB"/>
</dbReference>
<feature type="region of interest" description="Disordered" evidence="6">
    <location>
        <begin position="980"/>
        <end position="1026"/>
    </location>
</feature>
<feature type="compositionally biased region" description="Acidic residues" evidence="6">
    <location>
        <begin position="369"/>
        <end position="379"/>
    </location>
</feature>
<dbReference type="EMBL" id="DVNJ01000009">
    <property type="protein sequence ID" value="HIU62541.1"/>
    <property type="molecule type" value="Genomic_DNA"/>
</dbReference>
<evidence type="ECO:0000256" key="6">
    <source>
        <dbReference type="SAM" id="MobiDB-lite"/>
    </source>
</evidence>
<reference evidence="9" key="2">
    <citation type="journal article" date="2021" name="PeerJ">
        <title>Extensive microbial diversity within the chicken gut microbiome revealed by metagenomics and culture.</title>
        <authorList>
            <person name="Gilroy R."/>
            <person name="Ravi A."/>
            <person name="Getino M."/>
            <person name="Pursley I."/>
            <person name="Horton D.L."/>
            <person name="Alikhan N.F."/>
            <person name="Baker D."/>
            <person name="Gharbi K."/>
            <person name="Hall N."/>
            <person name="Watson M."/>
            <person name="Adriaenssens E.M."/>
            <person name="Foster-Nyarko E."/>
            <person name="Jarju S."/>
            <person name="Secka A."/>
            <person name="Antonio M."/>
            <person name="Oren A."/>
            <person name="Chaudhuri R.R."/>
            <person name="La Ragione R."/>
            <person name="Hildebrand F."/>
            <person name="Pallen M.J."/>
        </authorList>
    </citation>
    <scope>NUCLEOTIDE SEQUENCE</scope>
    <source>
        <strain evidence="9">9366</strain>
    </source>
</reference>
<comment type="subcellular location">
    <subcellularLocation>
        <location evidence="1">Cell envelope</location>
    </subcellularLocation>
</comment>
<feature type="compositionally biased region" description="Basic residues" evidence="6">
    <location>
        <begin position="669"/>
        <end position="689"/>
    </location>
</feature>
<keyword evidence="3" id="KW-0687">Ribonucleoprotein</keyword>
<dbReference type="GO" id="GO:0005509">
    <property type="term" value="F:calcium ion binding"/>
    <property type="evidence" value="ECO:0007669"/>
    <property type="project" value="InterPro"/>
</dbReference>
<feature type="compositionally biased region" description="Acidic residues" evidence="6">
    <location>
        <begin position="403"/>
        <end position="413"/>
    </location>
</feature>
<reference evidence="9" key="1">
    <citation type="submission" date="2020-10" db="EMBL/GenBank/DDBJ databases">
        <authorList>
            <person name="Gilroy R."/>
        </authorList>
    </citation>
    <scope>NUCLEOTIDE SEQUENCE</scope>
    <source>
        <strain evidence="9">9366</strain>
    </source>
</reference>
<feature type="compositionally biased region" description="Low complexity" evidence="6">
    <location>
        <begin position="359"/>
        <end position="368"/>
    </location>
</feature>
<evidence type="ECO:0000256" key="5">
    <source>
        <dbReference type="RuleBase" id="RU003889"/>
    </source>
</evidence>
<evidence type="ECO:0000256" key="4">
    <source>
        <dbReference type="ARBA" id="ARBA00035497"/>
    </source>
</evidence>
<feature type="region of interest" description="Disordered" evidence="6">
    <location>
        <begin position="224"/>
        <end position="703"/>
    </location>
</feature>
<evidence type="ECO:0000256" key="3">
    <source>
        <dbReference type="ARBA" id="ARBA00023274"/>
    </source>
</evidence>
<keyword evidence="7" id="KW-1133">Transmembrane helix</keyword>
<dbReference type="PANTHER" id="PTHR36135:SF1">
    <property type="entry name" value="FIBROUS SHEATH CABYR-BINDING PROTEIN"/>
    <property type="match status" value="1"/>
</dbReference>
<sequence>MTNNEVITVFYRTADEKKTAATGGINGVVSNEHGGLIDASVTVKWDTSAADAHKAKAEETDRNSYGVLNVQITPWENAVYGVRGTYILTIDLGDDMKDVANYIVYKINDDGTYSPLGDVFYDDEDGSTLSLKINSSGNYLVTGTHVVNYTLIYVLIALLILLVILLIVLLLVILLLRKKTVVFVTNGGEEVEKVKAKNGSIVELPVPEREGFVFAGWYLDEECTQPAPLEPDPDKDETPAAPAEEAPEQAPAETPAEEVPAESAEAPAESVEAPEAAPEAPAEAPAKEGKKSKKNKKRRKGAAVIAEVVPAEELAAETPAEEAPAEETPAETMEAPAEETPAEEVPAENVEVPAEETPAETPAENVEVPAEETLTEETPAESVEVPAEETPTEETPAENVEVPAEETPTEETPAESVEAPAETPAENAEAPAEEEIRIFDEPGGKDVTDEQQGGGTTDAMSSKRARKAKNKNKFAADPVEEAPVESVEAPAEEAPAEEVPAESVEAPVEETLVESAEAPVEEVSAENVETPAEEVPAESIEAPAEEVPAESTEAPAEEVLAESIEAPAEEVPAESMEAPAEEVPAEEVPAESAEAPAEEATAESAEAPVEESPVESVEAPAEEVPAESIEAPAEEVPAESVEAPAEEAPVEEVPAEDMAAVAVVEKGKKDKKQKKEKKEKKSKDKKGKKGKEQEAPVSAEPAEDKPFELPEVMRYKVVGNVKLYAKWVEIVPEAAHAVNFIAFGVKQCSVATMGKEQLVLPAAPAPQGYAFVRWYIIGKDGERREFTADHLAQKYLLDDLNVFADYVKVVPKVRFHACGVLQRSIAVQGICPIELPAAPELEEYRFCNWYVLKDGAQVPFTGRETAESYITSDIDVYAEYIKPVPVKEEIPPEPHTITFMADGEVVATVETAGRDALDLPAAPVKEGFVFRGWFTDEENHDTIVEESSFVDKDLEEDVTFYAFYEEEKEEEEEDVAAAILPEEDEEEVEEEPEEDDAPEVEEKEEDEEEEEESDPDAPKLITAADTIKRRTSTMRGRLRYGSDVNKAIYEELVNHLLQYKNVTRSLTNRADNFKSKGSLLAKITLTGKTLKLYLPLDAELYDYDKYHQLITEKNGYEEVPFTIKVKSNRGLKYAKELIDEAMAQKGIERKKKAGEKKSFKELILLQKGSLLIKAKKTDKLRSRVDSQDANAKLTDSEAQELVRIKYVPVSDEVKKTAFVGLDKIEELYNDCDMVNIKTLRKRGLVKEEHNRVKIIGGGTLTKSLKVYAEEYSLTAIKMIVLLGGKVVKLVEETVEKDAENK</sequence>
<dbReference type="InterPro" id="IPR042229">
    <property type="entry name" value="Listeria/Bacterioides_rpt_sf"/>
</dbReference>
<feature type="compositionally biased region" description="Basic and acidic residues" evidence="6">
    <location>
        <begin position="434"/>
        <end position="448"/>
    </location>
</feature>
<protein>
    <recommendedName>
        <fullName evidence="4 5">50S ribosomal protein L15</fullName>
    </recommendedName>
</protein>
<evidence type="ECO:0000256" key="2">
    <source>
        <dbReference type="ARBA" id="ARBA00022980"/>
    </source>
</evidence>
<feature type="domain" description="Large ribosomal subunit protein uL15/eL18" evidence="8">
    <location>
        <begin position="1219"/>
        <end position="1287"/>
    </location>
</feature>
<dbReference type="GO" id="GO:0030313">
    <property type="term" value="C:cell envelope"/>
    <property type="evidence" value="ECO:0007669"/>
    <property type="project" value="UniProtKB-SubCell"/>
</dbReference>
<comment type="caution">
    <text evidence="9">The sequence shown here is derived from an EMBL/GenBank/DDBJ whole genome shotgun (WGS) entry which is preliminary data.</text>
</comment>
<accession>A0A9D1SJJ4</accession>
<dbReference type="Gene3D" id="3.100.10.10">
    <property type="match status" value="1"/>
</dbReference>
<feature type="compositionally biased region" description="Acidic residues" evidence="6">
    <location>
        <begin position="336"/>
        <end position="346"/>
    </location>
</feature>
<organism evidence="9 10">
    <name type="scientific">Candidatus Caccalectryoclostridium excrementigallinarum</name>
    <dbReference type="NCBI Taxonomy" id="2840710"/>
    <lineage>
        <taxon>Bacteria</taxon>
        <taxon>Bacillati</taxon>
        <taxon>Bacillota</taxon>
        <taxon>Clostridia</taxon>
        <taxon>Christensenellales</taxon>
        <taxon>Christensenellaceae</taxon>
        <taxon>Christensenellaceae incertae sedis</taxon>
        <taxon>Candidatus Caccalectryoclostridium</taxon>
    </lineage>
</organism>
<dbReference type="Pfam" id="PF09479">
    <property type="entry name" value="Flg_new"/>
    <property type="match status" value="2"/>
</dbReference>
<feature type="compositionally biased region" description="Acidic residues" evidence="6">
    <location>
        <begin position="644"/>
        <end position="655"/>
    </location>
</feature>
<feature type="compositionally biased region" description="Basic residues" evidence="6">
    <location>
        <begin position="290"/>
        <end position="301"/>
    </location>
</feature>
<proteinExistence type="predicted"/>
<dbReference type="Gene3D" id="2.60.40.4270">
    <property type="entry name" value="Listeria-Bacteroides repeat domain"/>
    <property type="match status" value="2"/>
</dbReference>
<dbReference type="SUPFAM" id="SSF52080">
    <property type="entry name" value="Ribosomal proteins L15p and L18e"/>
    <property type="match status" value="1"/>
</dbReference>
<feature type="compositionally biased region" description="Low complexity" evidence="6">
    <location>
        <begin position="414"/>
        <end position="430"/>
    </location>
</feature>
<evidence type="ECO:0000313" key="10">
    <source>
        <dbReference type="Proteomes" id="UP000824145"/>
    </source>
</evidence>
<feature type="compositionally biased region" description="Low complexity" evidence="6">
    <location>
        <begin position="239"/>
        <end position="254"/>
    </location>
</feature>
<feature type="compositionally biased region" description="Acidic residues" evidence="6">
    <location>
        <begin position="980"/>
        <end position="1015"/>
    </location>
</feature>
<feature type="transmembrane region" description="Helical" evidence="7">
    <location>
        <begin position="151"/>
        <end position="176"/>
    </location>
</feature>
<dbReference type="GO" id="GO:0033234">
    <property type="term" value="P:negative regulation of protein sumoylation"/>
    <property type="evidence" value="ECO:0007669"/>
    <property type="project" value="InterPro"/>
</dbReference>
<feature type="compositionally biased region" description="Low complexity" evidence="6">
    <location>
        <begin position="261"/>
        <end position="284"/>
    </location>
</feature>
<dbReference type="GO" id="GO:0005840">
    <property type="term" value="C:ribosome"/>
    <property type="evidence" value="ECO:0007669"/>
    <property type="project" value="UniProtKB-KW"/>
</dbReference>
<dbReference type="GO" id="GO:1990904">
    <property type="term" value="C:ribonucleoprotein complex"/>
    <property type="evidence" value="ECO:0007669"/>
    <property type="project" value="UniProtKB-KW"/>
</dbReference>
<feature type="compositionally biased region" description="Acidic residues" evidence="6">
    <location>
        <begin position="319"/>
        <end position="329"/>
    </location>
</feature>
<gene>
    <name evidence="9" type="ORF">IAB07_02070</name>
</gene>
<dbReference type="NCBIfam" id="TIGR02543">
    <property type="entry name" value="List_Bact_rpt"/>
    <property type="match status" value="1"/>
</dbReference>